<evidence type="ECO:0000256" key="6">
    <source>
        <dbReference type="ARBA" id="ARBA00023136"/>
    </source>
</evidence>
<comment type="subcellular location">
    <subcellularLocation>
        <location evidence="1">Cell membrane</location>
        <topology evidence="1">Multi-pass membrane protein</topology>
    </subcellularLocation>
</comment>
<keyword evidence="9" id="KW-0808">Transferase</keyword>
<dbReference type="GO" id="GO:0005886">
    <property type="term" value="C:plasma membrane"/>
    <property type="evidence" value="ECO:0007669"/>
    <property type="project" value="UniProtKB-SubCell"/>
</dbReference>
<evidence type="ECO:0000313" key="9">
    <source>
        <dbReference type="EMBL" id="NWK54838.1"/>
    </source>
</evidence>
<comment type="similarity">
    <text evidence="2">Belongs to the acyltransferase 3 family.</text>
</comment>
<organism evidence="9 10">
    <name type="scientific">Oceaniferula marina</name>
    <dbReference type="NCBI Taxonomy" id="2748318"/>
    <lineage>
        <taxon>Bacteria</taxon>
        <taxon>Pseudomonadati</taxon>
        <taxon>Verrucomicrobiota</taxon>
        <taxon>Verrucomicrobiia</taxon>
        <taxon>Verrucomicrobiales</taxon>
        <taxon>Verrucomicrobiaceae</taxon>
        <taxon>Oceaniferula</taxon>
    </lineage>
</organism>
<feature type="transmembrane region" description="Helical" evidence="7">
    <location>
        <begin position="243"/>
        <end position="258"/>
    </location>
</feature>
<evidence type="ECO:0000256" key="2">
    <source>
        <dbReference type="ARBA" id="ARBA00007400"/>
    </source>
</evidence>
<dbReference type="InterPro" id="IPR002656">
    <property type="entry name" value="Acyl_transf_3_dom"/>
</dbReference>
<dbReference type="Pfam" id="PF01757">
    <property type="entry name" value="Acyl_transf_3"/>
    <property type="match status" value="1"/>
</dbReference>
<evidence type="ECO:0000256" key="5">
    <source>
        <dbReference type="ARBA" id="ARBA00022989"/>
    </source>
</evidence>
<dbReference type="PANTHER" id="PTHR40074:SF2">
    <property type="entry name" value="O-ACETYLTRANSFERASE WECH"/>
    <property type="match status" value="1"/>
</dbReference>
<feature type="transmembrane region" description="Helical" evidence="7">
    <location>
        <begin position="334"/>
        <end position="353"/>
    </location>
</feature>
<dbReference type="RefSeq" id="WP_178931341.1">
    <property type="nucleotide sequence ID" value="NZ_JACBAZ010000001.1"/>
</dbReference>
<evidence type="ECO:0000313" key="10">
    <source>
        <dbReference type="Proteomes" id="UP000557872"/>
    </source>
</evidence>
<dbReference type="GO" id="GO:0016413">
    <property type="term" value="F:O-acetyltransferase activity"/>
    <property type="evidence" value="ECO:0007669"/>
    <property type="project" value="TreeGrafter"/>
</dbReference>
<feature type="transmembrane region" description="Helical" evidence="7">
    <location>
        <begin position="106"/>
        <end position="124"/>
    </location>
</feature>
<feature type="domain" description="Acyltransferase 3" evidence="8">
    <location>
        <begin position="16"/>
        <end position="349"/>
    </location>
</feature>
<dbReference type="EMBL" id="JACBAZ010000001">
    <property type="protein sequence ID" value="NWK54838.1"/>
    <property type="molecule type" value="Genomic_DNA"/>
</dbReference>
<keyword evidence="10" id="KW-1185">Reference proteome</keyword>
<accession>A0A851GAP5</accession>
<dbReference type="PANTHER" id="PTHR40074">
    <property type="entry name" value="O-ACETYLTRANSFERASE WECH"/>
    <property type="match status" value="1"/>
</dbReference>
<protein>
    <submittedName>
        <fullName evidence="9">Acyltransferase</fullName>
    </submittedName>
</protein>
<gene>
    <name evidence="9" type="ORF">HW115_04410</name>
</gene>
<evidence type="ECO:0000256" key="4">
    <source>
        <dbReference type="ARBA" id="ARBA00022692"/>
    </source>
</evidence>
<sequence length="364" mass="41745">MHSYQWSPISKKEGTLIRALAILAIVFHNYLHLVESLPGENEFNYRAEKAQALIHGLRDTPWDCFRILASYFGHYGVQIFFFLSGYGLSIQYRLKPSSWWAFQKRRWAGIYPAILVAALGYLIYDSLRLDPSTVIQTEGLNLIRQIIGVSNFIPDNIYHPIGPWWFIGVILQFYLLVPLILKWTSRHGNRTLYIIIGLSMLSEYLLGPVLAKQFDFNINHSILGHLDVCALGILFARKERFELHPAILTAAGILFILGNTHATLWISTGVSITLILIPLLRTTAANIATIPWLDVSMTQIGQLSLYIFLCNGYLRRPLIGWAQQQQDWWTSLWTSLLFLGLVLCWSLLLRFLVNQCQQRLGIKR</sequence>
<comment type="caution">
    <text evidence="9">The sequence shown here is derived from an EMBL/GenBank/DDBJ whole genome shotgun (WGS) entry which is preliminary data.</text>
</comment>
<evidence type="ECO:0000256" key="3">
    <source>
        <dbReference type="ARBA" id="ARBA00022475"/>
    </source>
</evidence>
<evidence type="ECO:0000259" key="8">
    <source>
        <dbReference type="Pfam" id="PF01757"/>
    </source>
</evidence>
<feature type="transmembrane region" description="Helical" evidence="7">
    <location>
        <begin position="164"/>
        <end position="181"/>
    </location>
</feature>
<proteinExistence type="inferred from homology"/>
<reference evidence="9 10" key="1">
    <citation type="submission" date="2020-07" db="EMBL/GenBank/DDBJ databases">
        <title>Roseicoccus Jingziensis gen. nov., sp. nov., isolated from coastal seawater.</title>
        <authorList>
            <person name="Feng X."/>
        </authorList>
    </citation>
    <scope>NUCLEOTIDE SEQUENCE [LARGE SCALE GENOMIC DNA]</scope>
    <source>
        <strain evidence="9 10">N1E253</strain>
    </source>
</reference>
<keyword evidence="3" id="KW-1003">Cell membrane</keyword>
<feature type="transmembrane region" description="Helical" evidence="7">
    <location>
        <begin position="75"/>
        <end position="94"/>
    </location>
</feature>
<feature type="transmembrane region" description="Helical" evidence="7">
    <location>
        <begin position="264"/>
        <end position="280"/>
    </location>
</feature>
<keyword evidence="4 7" id="KW-0812">Transmembrane</keyword>
<name>A0A851GAP5_9BACT</name>
<keyword evidence="6 7" id="KW-0472">Membrane</keyword>
<feature type="transmembrane region" description="Helical" evidence="7">
    <location>
        <begin position="193"/>
        <end position="211"/>
    </location>
</feature>
<evidence type="ECO:0000256" key="1">
    <source>
        <dbReference type="ARBA" id="ARBA00004651"/>
    </source>
</evidence>
<keyword evidence="9" id="KW-0012">Acyltransferase</keyword>
<dbReference type="GO" id="GO:0009246">
    <property type="term" value="P:enterobacterial common antigen biosynthetic process"/>
    <property type="evidence" value="ECO:0007669"/>
    <property type="project" value="TreeGrafter"/>
</dbReference>
<evidence type="ECO:0000256" key="7">
    <source>
        <dbReference type="SAM" id="Phobius"/>
    </source>
</evidence>
<keyword evidence="5 7" id="KW-1133">Transmembrane helix</keyword>
<dbReference type="Proteomes" id="UP000557872">
    <property type="component" value="Unassembled WGS sequence"/>
</dbReference>
<dbReference type="AlphaFoldDB" id="A0A851GAP5"/>